<dbReference type="PANTHER" id="PTHR21426">
    <property type="entry name" value="EXOCYST COMPLEX COMPONENT 8"/>
    <property type="match status" value="1"/>
</dbReference>
<dbReference type="HOGENOM" id="CLU_015217_2_0_1"/>
<sequence>MSIGDSAELEGHLSLSDRLKVFKASQFDPDAYLLSKCHAMTEKVSSLCLRFTLYEIRHVCSHLLELRKASAEEMRKSVYANYTAFIRTSKEISVLEGELLSMRNLLSTQAALVHGLAEGIILDSLSTGPEDSEEEDISDVENTKLTKTEKWFVEFLDNLDVLLTEKRVEEAMAALAEGEQLAKEAKSKQTLSSDALLKLKSALSVLRQKLVDQLADATCQPFTQGSELRSAVLTIKNLGDGTRAHTLLLNSHQQRLHRGMQSLRPSSTSYGGAFTSALSQLVFSTIAQAASDSLAVFGEEPAYSSELVTWAIKQTEVFAVLLKRHVLALSAAAGGLRVATECIQICLGHCSLLEARGLALSPVLLRLFRPSVQLAFSANLKRIEQSSAALAAADDWVLTYASVGARPFSSTSSLNNASTSQPKLSSSAHRFNSMVQEFLEDVGPLESLQLDGPALEGVLQVFNSYVNLLINALPGSMENEENLEGSGGKIVRMAENESQQMALLANASLLADELLPRSAMKLLPLSQSNRVEATPKRASDRQSRLPEQREWKRKLQRSVDRLRDSFCRQHALDLIFTEDGDIRLNAQIYISLDGNSEEPEWFPSPIFQELFLKLTRIASIATDMFVGRERFATILLMRLTETVILWLSDDQSFWEQIEQGPMPLGPLGLQQFYLDMEFVIIFSSQGRYLSRNLQQVIKNIIERAIDAVTATGIDPYSVLPEDDWFAEVAQIAIKMLSGKANFSNMDRDVTSPTASISAKSISSECRVIDISLHFPFNLFHKLVNRPSETGASDSESSSN</sequence>
<dbReference type="GO" id="GO:0006893">
    <property type="term" value="P:Golgi to plasma membrane transport"/>
    <property type="evidence" value="ECO:0000318"/>
    <property type="project" value="GO_Central"/>
</dbReference>
<dbReference type="FunFam" id="1.20.58.1220:FF:000001">
    <property type="entry name" value="Exocyst complex component EXO84B"/>
    <property type="match status" value="1"/>
</dbReference>
<dbReference type="SUPFAM" id="SSF74788">
    <property type="entry name" value="Cullin repeat-like"/>
    <property type="match status" value="1"/>
</dbReference>
<keyword evidence="3" id="KW-0268">Exocytosis</keyword>
<evidence type="ECO:0000313" key="6">
    <source>
        <dbReference type="EMBL" id="EOY00244.1"/>
    </source>
</evidence>
<dbReference type="InterPro" id="IPR042560">
    <property type="entry name" value="Exo84_C_2"/>
</dbReference>
<dbReference type="InterPro" id="IPR016159">
    <property type="entry name" value="Cullin_repeat-like_dom_sf"/>
</dbReference>
<dbReference type="GO" id="GO:0006887">
    <property type="term" value="P:exocytosis"/>
    <property type="evidence" value="ECO:0007669"/>
    <property type="project" value="UniProtKB-KW"/>
</dbReference>
<feature type="region of interest" description="Disordered" evidence="4">
    <location>
        <begin position="530"/>
        <end position="549"/>
    </location>
</feature>
<dbReference type="STRING" id="3641.A0A061EDB5"/>
<evidence type="ECO:0000259" key="5">
    <source>
        <dbReference type="Pfam" id="PF16528"/>
    </source>
</evidence>
<comment type="similarity">
    <text evidence="1">Belongs to the EXO84 family.</text>
</comment>
<dbReference type="AlphaFoldDB" id="A0A061EDB5"/>
<evidence type="ECO:0000256" key="3">
    <source>
        <dbReference type="ARBA" id="ARBA00022483"/>
    </source>
</evidence>
<dbReference type="InterPro" id="IPR032403">
    <property type="entry name" value="Exo84_C"/>
</dbReference>
<dbReference type="PANTHER" id="PTHR21426:SF15">
    <property type="entry name" value="EXOCYST COMPLEX COMPONENT EXO84A"/>
    <property type="match status" value="1"/>
</dbReference>
<evidence type="ECO:0000256" key="1">
    <source>
        <dbReference type="ARBA" id="ARBA00007210"/>
    </source>
</evidence>
<protein>
    <submittedName>
        <fullName evidence="6">Vps51/Vps67 family (Components of vesicular transport) protein</fullName>
    </submittedName>
</protein>
<dbReference type="GO" id="GO:0000145">
    <property type="term" value="C:exocyst"/>
    <property type="evidence" value="ECO:0000318"/>
    <property type="project" value="GO_Central"/>
</dbReference>
<dbReference type="Gene3D" id="1.20.58.1220">
    <property type="entry name" value="Exo84p, C-terminal helical domain"/>
    <property type="match status" value="1"/>
</dbReference>
<dbReference type="Proteomes" id="UP000026915">
    <property type="component" value="Chromosome 2"/>
</dbReference>
<dbReference type="InterPro" id="IPR042561">
    <property type="entry name" value="Exo84_C_1"/>
</dbReference>
<dbReference type="Pfam" id="PF16528">
    <property type="entry name" value="Exo84_C"/>
    <property type="match status" value="1"/>
</dbReference>
<name>A0A061EDB5_THECC</name>
<feature type="domain" description="Exocyst component Exo84 C-terminal" evidence="5">
    <location>
        <begin position="150"/>
        <end position="360"/>
    </location>
</feature>
<dbReference type="Pfam" id="PF08700">
    <property type="entry name" value="VPS51_Exo84_N"/>
    <property type="match status" value="1"/>
</dbReference>
<accession>A0A061EDB5</accession>
<dbReference type="Gene3D" id="1.20.58.1210">
    <property type="entry name" value="Exo84p, N-terminal helical domain"/>
    <property type="match status" value="1"/>
</dbReference>
<organism evidence="6 7">
    <name type="scientific">Theobroma cacao</name>
    <name type="common">Cacao</name>
    <name type="synonym">Cocoa</name>
    <dbReference type="NCBI Taxonomy" id="3641"/>
    <lineage>
        <taxon>Eukaryota</taxon>
        <taxon>Viridiplantae</taxon>
        <taxon>Streptophyta</taxon>
        <taxon>Embryophyta</taxon>
        <taxon>Tracheophyta</taxon>
        <taxon>Spermatophyta</taxon>
        <taxon>Magnoliopsida</taxon>
        <taxon>eudicotyledons</taxon>
        <taxon>Gunneridae</taxon>
        <taxon>Pentapetalae</taxon>
        <taxon>rosids</taxon>
        <taxon>malvids</taxon>
        <taxon>Malvales</taxon>
        <taxon>Malvaceae</taxon>
        <taxon>Byttnerioideae</taxon>
        <taxon>Theobroma</taxon>
    </lineage>
</organism>
<dbReference type="InParanoid" id="A0A061EDB5"/>
<dbReference type="GO" id="GO:0008104">
    <property type="term" value="P:intracellular protein localization"/>
    <property type="evidence" value="ECO:0000318"/>
    <property type="project" value="GO_Central"/>
</dbReference>
<evidence type="ECO:0000256" key="4">
    <source>
        <dbReference type="SAM" id="MobiDB-lite"/>
    </source>
</evidence>
<evidence type="ECO:0000313" key="7">
    <source>
        <dbReference type="Proteomes" id="UP000026915"/>
    </source>
</evidence>
<feature type="compositionally biased region" description="Basic and acidic residues" evidence="4">
    <location>
        <begin position="533"/>
        <end position="549"/>
    </location>
</feature>
<dbReference type="EMBL" id="CM001880">
    <property type="protein sequence ID" value="EOY00244.1"/>
    <property type="molecule type" value="Genomic_DNA"/>
</dbReference>
<keyword evidence="7" id="KW-1185">Reference proteome</keyword>
<dbReference type="Gramene" id="EOY00244">
    <property type="protein sequence ID" value="EOY00244"/>
    <property type="gene ID" value="TCM_010071"/>
</dbReference>
<proteinExistence type="inferred from homology"/>
<dbReference type="eggNOG" id="KOG2215">
    <property type="taxonomic scope" value="Eukaryota"/>
</dbReference>
<dbReference type="OMA" id="ECVHICL"/>
<reference evidence="6 7" key="1">
    <citation type="journal article" date="2013" name="Genome Biol.">
        <title>The genome sequence of the most widely cultivated cacao type and its use to identify candidate genes regulating pod color.</title>
        <authorList>
            <person name="Motamayor J.C."/>
            <person name="Mockaitis K."/>
            <person name="Schmutz J."/>
            <person name="Haiminen N."/>
            <person name="Iii D.L."/>
            <person name="Cornejo O."/>
            <person name="Findley S.D."/>
            <person name="Zheng P."/>
            <person name="Utro F."/>
            <person name="Royaert S."/>
            <person name="Saski C."/>
            <person name="Jenkins J."/>
            <person name="Podicheti R."/>
            <person name="Zhao M."/>
            <person name="Scheffler B.E."/>
            <person name="Stack J.C."/>
            <person name="Feltus F.A."/>
            <person name="Mustiga G.M."/>
            <person name="Amores F."/>
            <person name="Phillips W."/>
            <person name="Marelli J.P."/>
            <person name="May G.D."/>
            <person name="Shapiro H."/>
            <person name="Ma J."/>
            <person name="Bustamante C.D."/>
            <person name="Schnell R.J."/>
            <person name="Main D."/>
            <person name="Gilbert D."/>
            <person name="Parida L."/>
            <person name="Kuhn D.N."/>
        </authorList>
    </citation>
    <scope>NUCLEOTIDE SEQUENCE [LARGE SCALE GENOMIC DNA]</scope>
    <source>
        <strain evidence="7">cv. Matina 1-6</strain>
    </source>
</reference>
<keyword evidence="2" id="KW-0813">Transport</keyword>
<dbReference type="InterPro" id="IPR033961">
    <property type="entry name" value="Exo84"/>
</dbReference>
<evidence type="ECO:0000256" key="2">
    <source>
        <dbReference type="ARBA" id="ARBA00022448"/>
    </source>
</evidence>
<gene>
    <name evidence="6" type="ORF">TCM_010071</name>
</gene>